<dbReference type="EMBL" id="BDQM01000002">
    <property type="protein sequence ID" value="GAW94881.1"/>
    <property type="molecule type" value="Genomic_DNA"/>
</dbReference>
<organism evidence="2 3">
    <name type="scientific">Colwellia marinimaniae</name>
    <dbReference type="NCBI Taxonomy" id="1513592"/>
    <lineage>
        <taxon>Bacteria</taxon>
        <taxon>Pseudomonadati</taxon>
        <taxon>Pseudomonadota</taxon>
        <taxon>Gammaproteobacteria</taxon>
        <taxon>Alteromonadales</taxon>
        <taxon>Colwelliaceae</taxon>
        <taxon>Colwellia</taxon>
    </lineage>
</organism>
<keyword evidence="1" id="KW-0472">Membrane</keyword>
<feature type="transmembrane region" description="Helical" evidence="1">
    <location>
        <begin position="60"/>
        <end position="78"/>
    </location>
</feature>
<evidence type="ECO:0000313" key="3">
    <source>
        <dbReference type="Proteomes" id="UP000197068"/>
    </source>
</evidence>
<proteinExistence type="predicted"/>
<accession>A0ABQ0MR79</accession>
<dbReference type="RefSeq" id="WP_057179952.1">
    <property type="nucleotide sequence ID" value="NZ_BDQM01000002.1"/>
</dbReference>
<feature type="transmembrane region" description="Helical" evidence="1">
    <location>
        <begin position="12"/>
        <end position="40"/>
    </location>
</feature>
<protein>
    <recommendedName>
        <fullName evidence="4">Mercuric transport protein MerT</fullName>
    </recommendedName>
</protein>
<gene>
    <name evidence="2" type="ORF">MTCD1_00479</name>
</gene>
<feature type="transmembrane region" description="Helical" evidence="1">
    <location>
        <begin position="104"/>
        <end position="123"/>
    </location>
</feature>
<comment type="caution">
    <text evidence="2">The sequence shown here is derived from an EMBL/GenBank/DDBJ whole genome shotgun (WGS) entry which is preliminary data.</text>
</comment>
<reference evidence="2 3" key="1">
    <citation type="submission" date="2017-06" db="EMBL/GenBank/DDBJ databases">
        <title>Whole Genome Sequences of Colwellia marinimaniae MTCD1.</title>
        <authorList>
            <person name="Kusumoto H."/>
            <person name="Inoue M."/>
            <person name="Tanikawa K."/>
            <person name="Maeji H."/>
            <person name="Cameron J.H."/>
            <person name="Bartlett D.H."/>
        </authorList>
    </citation>
    <scope>NUCLEOTIDE SEQUENCE [LARGE SCALE GENOMIC DNA]</scope>
    <source>
        <strain evidence="2 3">MTCD1</strain>
    </source>
</reference>
<evidence type="ECO:0000313" key="2">
    <source>
        <dbReference type="EMBL" id="GAW94881.1"/>
    </source>
</evidence>
<keyword evidence="1" id="KW-0812">Transmembrane</keyword>
<name>A0ABQ0MR79_9GAMM</name>
<keyword evidence="3" id="KW-1185">Reference proteome</keyword>
<keyword evidence="1" id="KW-1133">Transmembrane helix</keyword>
<evidence type="ECO:0000256" key="1">
    <source>
        <dbReference type="SAM" id="Phobius"/>
    </source>
</evidence>
<dbReference type="Proteomes" id="UP000197068">
    <property type="component" value="Unassembled WGS sequence"/>
</dbReference>
<sequence length="131" mass="14718">MANSNILEKPYLKWLTLFITSGTLLCCALPILLVTLGFGALVASLNYNLPGLFFLAEHKIWTLTLAAFILLILAGVIWRPNQHCPAEADLAAFCKKSKQLNKKIFWLSAMILFIGFFTSYLLLPMRNLLDL</sequence>
<evidence type="ECO:0008006" key="4">
    <source>
        <dbReference type="Google" id="ProtNLM"/>
    </source>
</evidence>